<reference evidence="2 3" key="1">
    <citation type="submission" date="2023-12" db="EMBL/GenBank/DDBJ databases">
        <title>Whole-genome sequencing of halo(alkali)philic microorganisms from hypersaline lakes.</title>
        <authorList>
            <person name="Sorokin D.Y."/>
            <person name="Merkel A.Y."/>
            <person name="Messina E."/>
            <person name="Yakimov M."/>
        </authorList>
    </citation>
    <scope>NUCLEOTIDE SEQUENCE [LARGE SCALE GENOMIC DNA]</scope>
    <source>
        <strain evidence="2 3">AB-CW1</strain>
    </source>
</reference>
<accession>A0AAP6MLV3</accession>
<evidence type="ECO:0000313" key="2">
    <source>
        <dbReference type="EMBL" id="MEA5444461.1"/>
    </source>
</evidence>
<proteinExistence type="predicted"/>
<dbReference type="PROSITE" id="PS51197">
    <property type="entry name" value="HTH_RRF2_2"/>
    <property type="match status" value="1"/>
</dbReference>
<dbReference type="AlphaFoldDB" id="A0AAP6MLV3"/>
<name>A0AAP6MLV3_9GAMM</name>
<keyword evidence="3" id="KW-1185">Reference proteome</keyword>
<dbReference type="InterPro" id="IPR036390">
    <property type="entry name" value="WH_DNA-bd_sf"/>
</dbReference>
<evidence type="ECO:0000313" key="3">
    <source>
        <dbReference type="Proteomes" id="UP001302316"/>
    </source>
</evidence>
<dbReference type="InterPro" id="IPR036388">
    <property type="entry name" value="WH-like_DNA-bd_sf"/>
</dbReference>
<organism evidence="2 3">
    <name type="scientific">Natronospira elongata</name>
    <dbReference type="NCBI Taxonomy" id="3110268"/>
    <lineage>
        <taxon>Bacteria</taxon>
        <taxon>Pseudomonadati</taxon>
        <taxon>Pseudomonadota</taxon>
        <taxon>Gammaproteobacteria</taxon>
        <taxon>Natronospirales</taxon>
        <taxon>Natronospiraceae</taxon>
        <taxon>Natronospira</taxon>
    </lineage>
</organism>
<dbReference type="PANTHER" id="PTHR33221:SF4">
    <property type="entry name" value="HTH-TYPE TRANSCRIPTIONAL REPRESSOR NSRR"/>
    <property type="match status" value="1"/>
</dbReference>
<dbReference type="InterPro" id="IPR000944">
    <property type="entry name" value="Tscrpt_reg_Rrf2"/>
</dbReference>
<dbReference type="Proteomes" id="UP001302316">
    <property type="component" value="Unassembled WGS sequence"/>
</dbReference>
<gene>
    <name evidence="2" type="ORF">VCB98_01335</name>
</gene>
<dbReference type="PANTHER" id="PTHR33221">
    <property type="entry name" value="WINGED HELIX-TURN-HELIX TRANSCRIPTIONAL REGULATOR, RRF2 FAMILY"/>
    <property type="match status" value="1"/>
</dbReference>
<dbReference type="GO" id="GO:0005829">
    <property type="term" value="C:cytosol"/>
    <property type="evidence" value="ECO:0007669"/>
    <property type="project" value="TreeGrafter"/>
</dbReference>
<dbReference type="NCBIfam" id="TIGR00738">
    <property type="entry name" value="rrf2_super"/>
    <property type="match status" value="1"/>
</dbReference>
<comment type="caution">
    <text evidence="2">The sequence shown here is derived from an EMBL/GenBank/DDBJ whole genome shotgun (WGS) entry which is preliminary data.</text>
</comment>
<dbReference type="Pfam" id="PF02082">
    <property type="entry name" value="Rrf2"/>
    <property type="match status" value="1"/>
</dbReference>
<sequence length="134" mass="15300">MQLTKQTDFALRLLMLLAERPGERLSASTAARELSVSWHHLRKIVARLNHLGHVTSVRGRNGGLVLARRPEEIRIGRIVREFEPVLQPVNCTEPRCPLLDRCRLRNALAEAMQHFLSHLDEMTLADATTAYDKR</sequence>
<dbReference type="RefSeq" id="WP_346049685.1">
    <property type="nucleotide sequence ID" value="NZ_JAYGII010000002.1"/>
</dbReference>
<protein>
    <submittedName>
        <fullName evidence="2">Rrf2 family transcriptional regulator</fullName>
    </submittedName>
</protein>
<keyword evidence="1" id="KW-0238">DNA-binding</keyword>
<dbReference type="SUPFAM" id="SSF46785">
    <property type="entry name" value="Winged helix' DNA-binding domain"/>
    <property type="match status" value="1"/>
</dbReference>
<dbReference type="GO" id="GO:0003677">
    <property type="term" value="F:DNA binding"/>
    <property type="evidence" value="ECO:0007669"/>
    <property type="project" value="UniProtKB-KW"/>
</dbReference>
<dbReference type="EMBL" id="JAYGII010000002">
    <property type="protein sequence ID" value="MEA5444461.1"/>
    <property type="molecule type" value="Genomic_DNA"/>
</dbReference>
<dbReference type="Gene3D" id="1.10.10.10">
    <property type="entry name" value="Winged helix-like DNA-binding domain superfamily/Winged helix DNA-binding domain"/>
    <property type="match status" value="1"/>
</dbReference>
<dbReference type="GO" id="GO:0003700">
    <property type="term" value="F:DNA-binding transcription factor activity"/>
    <property type="evidence" value="ECO:0007669"/>
    <property type="project" value="TreeGrafter"/>
</dbReference>
<evidence type="ECO:0000256" key="1">
    <source>
        <dbReference type="ARBA" id="ARBA00023125"/>
    </source>
</evidence>